<dbReference type="InParanoid" id="A0A165H4I0"/>
<dbReference type="EMBL" id="KV423946">
    <property type="protein sequence ID" value="KZT58852.1"/>
    <property type="molecule type" value="Genomic_DNA"/>
</dbReference>
<evidence type="ECO:0000313" key="1">
    <source>
        <dbReference type="EMBL" id="KZT58852.1"/>
    </source>
</evidence>
<dbReference type="Proteomes" id="UP000076842">
    <property type="component" value="Unassembled WGS sequence"/>
</dbReference>
<keyword evidence="2" id="KW-1185">Reference proteome</keyword>
<gene>
    <name evidence="1" type="ORF">CALCODRAFT_431854</name>
</gene>
<name>A0A165H4I0_9BASI</name>
<accession>A0A165H4I0</accession>
<dbReference type="AlphaFoldDB" id="A0A165H4I0"/>
<dbReference type="OrthoDB" id="2585179at2759"/>
<sequence>MSQSTPPAMDYNANVYLAVTHAPSHPPSAPSAALPVQLEGRSEPVSLEHVGQVGQLKDVQLYAMPKREWDGLGDGGRKEVLGKLKGMEGVKAVEEQVLRQRVKRDEF</sequence>
<protein>
    <submittedName>
        <fullName evidence="1">Uncharacterized protein</fullName>
    </submittedName>
</protein>
<reference evidence="1 2" key="1">
    <citation type="journal article" date="2016" name="Mol. Biol. Evol.">
        <title>Comparative Genomics of Early-Diverging Mushroom-Forming Fungi Provides Insights into the Origins of Lignocellulose Decay Capabilities.</title>
        <authorList>
            <person name="Nagy L.G."/>
            <person name="Riley R."/>
            <person name="Tritt A."/>
            <person name="Adam C."/>
            <person name="Daum C."/>
            <person name="Floudas D."/>
            <person name="Sun H."/>
            <person name="Yadav J.S."/>
            <person name="Pangilinan J."/>
            <person name="Larsson K.H."/>
            <person name="Matsuura K."/>
            <person name="Barry K."/>
            <person name="Labutti K."/>
            <person name="Kuo R."/>
            <person name="Ohm R.A."/>
            <person name="Bhattacharya S.S."/>
            <person name="Shirouzu T."/>
            <person name="Yoshinaga Y."/>
            <person name="Martin F.M."/>
            <person name="Grigoriev I.V."/>
            <person name="Hibbett D.S."/>
        </authorList>
    </citation>
    <scope>NUCLEOTIDE SEQUENCE [LARGE SCALE GENOMIC DNA]</scope>
    <source>
        <strain evidence="1 2">HHB12733</strain>
    </source>
</reference>
<organism evidence="1 2">
    <name type="scientific">Calocera cornea HHB12733</name>
    <dbReference type="NCBI Taxonomy" id="1353952"/>
    <lineage>
        <taxon>Eukaryota</taxon>
        <taxon>Fungi</taxon>
        <taxon>Dikarya</taxon>
        <taxon>Basidiomycota</taxon>
        <taxon>Agaricomycotina</taxon>
        <taxon>Dacrymycetes</taxon>
        <taxon>Dacrymycetales</taxon>
        <taxon>Dacrymycetaceae</taxon>
        <taxon>Calocera</taxon>
    </lineage>
</organism>
<evidence type="ECO:0000313" key="2">
    <source>
        <dbReference type="Proteomes" id="UP000076842"/>
    </source>
</evidence>
<proteinExistence type="predicted"/>